<dbReference type="GO" id="GO:0006950">
    <property type="term" value="P:response to stress"/>
    <property type="evidence" value="ECO:0007669"/>
    <property type="project" value="TreeGrafter"/>
</dbReference>
<evidence type="ECO:0000313" key="3">
    <source>
        <dbReference type="Proteomes" id="UP000565723"/>
    </source>
</evidence>
<dbReference type="Gene3D" id="1.10.10.10">
    <property type="entry name" value="Winged helix-like DNA-binding domain superfamily/Winged helix DNA-binding domain"/>
    <property type="match status" value="1"/>
</dbReference>
<dbReference type="SUPFAM" id="SSF46785">
    <property type="entry name" value="Winged helix' DNA-binding domain"/>
    <property type="match status" value="1"/>
</dbReference>
<name>A0A850LDV2_9RHOB</name>
<evidence type="ECO:0000313" key="2">
    <source>
        <dbReference type="EMBL" id="NVK95802.1"/>
    </source>
</evidence>
<dbReference type="SMART" id="SM00347">
    <property type="entry name" value="HTH_MARR"/>
    <property type="match status" value="1"/>
</dbReference>
<dbReference type="InterPro" id="IPR000835">
    <property type="entry name" value="HTH_MarR-typ"/>
</dbReference>
<reference evidence="2 3" key="1">
    <citation type="journal article" date="2020" name="Proc. Natl. Acad. Sci. U.S.A.">
        <title>Ecological drivers of bacterial community assembly in synthetic phycospheres.</title>
        <authorList>
            <person name="Fu H."/>
            <person name="Uchimiya M."/>
            <person name="Gore J."/>
            <person name="Moran M.A."/>
        </authorList>
    </citation>
    <scope>NUCLEOTIDE SEQUENCE [LARGE SCALE GENOMIC DNA]</scope>
    <source>
        <strain evidence="2">HF-Din03</strain>
    </source>
</reference>
<sequence length="153" mass="17108">MSKNDKSGEVSASDIFAFFNEIGIINQLSSTLLARTLPQGVHPSHFGIVNHLYRLGDGKTPISIASAMQVSKNTMTHSLRVLVDHGLVTVVPNPGDARGKLVFLTPEGRRFREESIQRVAARFGHLFKPEHVEAMLRIREDLSSIRRHLDENR</sequence>
<dbReference type="PANTHER" id="PTHR33164">
    <property type="entry name" value="TRANSCRIPTIONAL REGULATOR, MARR FAMILY"/>
    <property type="match status" value="1"/>
</dbReference>
<organism evidence="2 3">
    <name type="scientific">Ruegeria pomeroyi</name>
    <dbReference type="NCBI Taxonomy" id="89184"/>
    <lineage>
        <taxon>Bacteria</taxon>
        <taxon>Pseudomonadati</taxon>
        <taxon>Pseudomonadota</taxon>
        <taxon>Alphaproteobacteria</taxon>
        <taxon>Rhodobacterales</taxon>
        <taxon>Roseobacteraceae</taxon>
        <taxon>Ruegeria</taxon>
    </lineage>
</organism>
<dbReference type="OMA" id="KNTMTHS"/>
<feature type="domain" description="HTH marR-type" evidence="1">
    <location>
        <begin position="1"/>
        <end position="144"/>
    </location>
</feature>
<protein>
    <submittedName>
        <fullName evidence="2">MarR family transcriptional regulator</fullName>
    </submittedName>
</protein>
<proteinExistence type="predicted"/>
<accession>A0A850LDV2</accession>
<dbReference type="AlphaFoldDB" id="A0A850LDV2"/>
<dbReference type="EMBL" id="JABXIY010000008">
    <property type="protein sequence ID" value="NVK95802.1"/>
    <property type="molecule type" value="Genomic_DNA"/>
</dbReference>
<evidence type="ECO:0000259" key="1">
    <source>
        <dbReference type="PROSITE" id="PS50995"/>
    </source>
</evidence>
<dbReference type="InterPro" id="IPR036390">
    <property type="entry name" value="WH_DNA-bd_sf"/>
</dbReference>
<dbReference type="GO" id="GO:0003700">
    <property type="term" value="F:DNA-binding transcription factor activity"/>
    <property type="evidence" value="ECO:0007669"/>
    <property type="project" value="InterPro"/>
</dbReference>
<dbReference type="InterPro" id="IPR039422">
    <property type="entry name" value="MarR/SlyA-like"/>
</dbReference>
<gene>
    <name evidence="2" type="ORF">HW564_02625</name>
</gene>
<dbReference type="PROSITE" id="PS50995">
    <property type="entry name" value="HTH_MARR_2"/>
    <property type="match status" value="1"/>
</dbReference>
<dbReference type="RefSeq" id="WP_011047122.1">
    <property type="nucleotide sequence ID" value="NZ_CP076685.1"/>
</dbReference>
<dbReference type="InterPro" id="IPR036388">
    <property type="entry name" value="WH-like_DNA-bd_sf"/>
</dbReference>
<comment type="caution">
    <text evidence="2">The sequence shown here is derived from an EMBL/GenBank/DDBJ whole genome shotgun (WGS) entry which is preliminary data.</text>
</comment>
<dbReference type="Pfam" id="PF12802">
    <property type="entry name" value="MarR_2"/>
    <property type="match status" value="1"/>
</dbReference>
<dbReference type="Proteomes" id="UP000565723">
    <property type="component" value="Unassembled WGS sequence"/>
</dbReference>
<dbReference type="PANTHER" id="PTHR33164:SF57">
    <property type="entry name" value="MARR-FAMILY TRANSCRIPTIONAL REGULATOR"/>
    <property type="match status" value="1"/>
</dbReference>